<organism evidence="2 3">
    <name type="scientific">Armillaria ostoyae</name>
    <name type="common">Armillaria root rot fungus</name>
    <dbReference type="NCBI Taxonomy" id="47428"/>
    <lineage>
        <taxon>Eukaryota</taxon>
        <taxon>Fungi</taxon>
        <taxon>Dikarya</taxon>
        <taxon>Basidiomycota</taxon>
        <taxon>Agaricomycotina</taxon>
        <taxon>Agaricomycetes</taxon>
        <taxon>Agaricomycetidae</taxon>
        <taxon>Agaricales</taxon>
        <taxon>Marasmiineae</taxon>
        <taxon>Physalacriaceae</taxon>
        <taxon>Armillaria</taxon>
    </lineage>
</organism>
<evidence type="ECO:0000256" key="1">
    <source>
        <dbReference type="SAM" id="MobiDB-lite"/>
    </source>
</evidence>
<sequence length="118" mass="12811">MLSTNDPRLPSTTLVPPPFLTYPSSTPAPTRSRLILIADEPSSRVHRPDPSAPTSQILPLPTDSRRAVLVLSIVFPGTTRTVETDGQIPNVRNYIVPHLASLVRIINLELPSLFGIPG</sequence>
<name>A0A284R7H3_ARMOS</name>
<dbReference type="Proteomes" id="UP000219338">
    <property type="component" value="Unassembled WGS sequence"/>
</dbReference>
<protein>
    <submittedName>
        <fullName evidence="2">Uncharacterized protein</fullName>
    </submittedName>
</protein>
<evidence type="ECO:0000313" key="2">
    <source>
        <dbReference type="EMBL" id="SJL04667.1"/>
    </source>
</evidence>
<dbReference type="AlphaFoldDB" id="A0A284R7H3"/>
<reference evidence="3" key="1">
    <citation type="journal article" date="2017" name="Nat. Ecol. Evol.">
        <title>Genome expansion and lineage-specific genetic innovations in the forest pathogenic fungi Armillaria.</title>
        <authorList>
            <person name="Sipos G."/>
            <person name="Prasanna A.N."/>
            <person name="Walter M.C."/>
            <person name="O'Connor E."/>
            <person name="Balint B."/>
            <person name="Krizsan K."/>
            <person name="Kiss B."/>
            <person name="Hess J."/>
            <person name="Varga T."/>
            <person name="Slot J."/>
            <person name="Riley R."/>
            <person name="Boka B."/>
            <person name="Rigling D."/>
            <person name="Barry K."/>
            <person name="Lee J."/>
            <person name="Mihaltcheva S."/>
            <person name="LaButti K."/>
            <person name="Lipzen A."/>
            <person name="Waldron R."/>
            <person name="Moloney N.M."/>
            <person name="Sperisen C."/>
            <person name="Kredics L."/>
            <person name="Vagvoelgyi C."/>
            <person name="Patrignani A."/>
            <person name="Fitzpatrick D."/>
            <person name="Nagy I."/>
            <person name="Doyle S."/>
            <person name="Anderson J.B."/>
            <person name="Grigoriev I.V."/>
            <person name="Gueldener U."/>
            <person name="Muensterkoetter M."/>
            <person name="Nagy L.G."/>
        </authorList>
    </citation>
    <scope>NUCLEOTIDE SEQUENCE [LARGE SCALE GENOMIC DNA]</scope>
    <source>
        <strain evidence="3">C18/9</strain>
    </source>
</reference>
<feature type="region of interest" description="Disordered" evidence="1">
    <location>
        <begin position="1"/>
        <end position="28"/>
    </location>
</feature>
<gene>
    <name evidence="2" type="ORF">ARMOST_08036</name>
</gene>
<proteinExistence type="predicted"/>
<keyword evidence="3" id="KW-1185">Reference proteome</keyword>
<feature type="compositionally biased region" description="Polar residues" evidence="1">
    <location>
        <begin position="1"/>
        <end position="14"/>
    </location>
</feature>
<evidence type="ECO:0000313" key="3">
    <source>
        <dbReference type="Proteomes" id="UP000219338"/>
    </source>
</evidence>
<dbReference type="EMBL" id="FUEG01000005">
    <property type="protein sequence ID" value="SJL04667.1"/>
    <property type="molecule type" value="Genomic_DNA"/>
</dbReference>
<accession>A0A284R7H3</accession>